<organism evidence="3 4">
    <name type="scientific">Thalassorhabdomicrobium marinisediminis</name>
    <dbReference type="NCBI Taxonomy" id="2170577"/>
    <lineage>
        <taxon>Bacteria</taxon>
        <taxon>Pseudomonadati</taxon>
        <taxon>Pseudomonadota</taxon>
        <taxon>Alphaproteobacteria</taxon>
        <taxon>Rhodobacterales</taxon>
        <taxon>Paracoccaceae</taxon>
        <taxon>Thalassorhabdomicrobium</taxon>
    </lineage>
</organism>
<dbReference type="Pfam" id="PF22783">
    <property type="entry name" value="BapA_N"/>
    <property type="match status" value="1"/>
</dbReference>
<name>A0A2T7FY12_9RHOB</name>
<dbReference type="Pfam" id="PF19077">
    <property type="entry name" value="Big_13"/>
    <property type="match status" value="4"/>
</dbReference>
<feature type="domain" description="Bacterial Ig-like" evidence="1">
    <location>
        <begin position="320"/>
        <end position="389"/>
    </location>
</feature>
<dbReference type="GO" id="GO:0001681">
    <property type="term" value="F:sialate O-acetylesterase activity"/>
    <property type="evidence" value="ECO:0007669"/>
    <property type="project" value="InterPro"/>
</dbReference>
<gene>
    <name evidence="3" type="ORF">DC363_07905</name>
</gene>
<dbReference type="InterPro" id="IPR044016">
    <property type="entry name" value="Big_13"/>
</dbReference>
<feature type="domain" description="Bacterial Ig-like" evidence="1">
    <location>
        <begin position="622"/>
        <end position="684"/>
    </location>
</feature>
<dbReference type="InterPro" id="IPR013783">
    <property type="entry name" value="Ig-like_fold"/>
</dbReference>
<dbReference type="PANTHER" id="PTHR22901">
    <property type="entry name" value="SIALATE O-ACETYLESTERASE"/>
    <property type="match status" value="1"/>
</dbReference>
<dbReference type="InterPro" id="IPR039329">
    <property type="entry name" value="SIAE"/>
</dbReference>
<feature type="domain" description="Bacterial Ig-like" evidence="1">
    <location>
        <begin position="722"/>
        <end position="782"/>
    </location>
</feature>
<dbReference type="PANTHER" id="PTHR22901:SF0">
    <property type="entry name" value="SIALATE O-ACETYLESTERASE"/>
    <property type="match status" value="1"/>
</dbReference>
<dbReference type="Gene3D" id="2.60.40.10">
    <property type="entry name" value="Immunoglobulins"/>
    <property type="match status" value="7"/>
</dbReference>
<feature type="domain" description="Biofilm-associated protein BapA-like prefix-like" evidence="2">
    <location>
        <begin position="47"/>
        <end position="98"/>
    </location>
</feature>
<protein>
    <submittedName>
        <fullName evidence="3">RTX toxin</fullName>
    </submittedName>
</protein>
<comment type="caution">
    <text evidence="3">The sequence shown here is derived from an EMBL/GenBank/DDBJ whole genome shotgun (WGS) entry which is preliminary data.</text>
</comment>
<dbReference type="EMBL" id="QCYG01000004">
    <property type="protein sequence ID" value="PVA07054.1"/>
    <property type="molecule type" value="Genomic_DNA"/>
</dbReference>
<evidence type="ECO:0000313" key="3">
    <source>
        <dbReference type="EMBL" id="PVA07054.1"/>
    </source>
</evidence>
<dbReference type="GO" id="GO:0005975">
    <property type="term" value="P:carbohydrate metabolic process"/>
    <property type="evidence" value="ECO:0007669"/>
    <property type="project" value="TreeGrafter"/>
</dbReference>
<accession>A0A2T7FY12</accession>
<evidence type="ECO:0000259" key="2">
    <source>
        <dbReference type="Pfam" id="PF22783"/>
    </source>
</evidence>
<dbReference type="Proteomes" id="UP000244817">
    <property type="component" value="Unassembled WGS sequence"/>
</dbReference>
<feature type="domain" description="Bacterial Ig-like" evidence="1">
    <location>
        <begin position="498"/>
        <end position="586"/>
    </location>
</feature>
<dbReference type="AlphaFoldDB" id="A0A2T7FY12"/>
<sequence>MSQILRRSKIMSAINFVVRDDSGNISRGAVAAEGHPASLIVGSGADISLNLTAGQIISYTRQGQALEITLVDGRTIVIEGYFTAEGVAENTLLLSSDGYITEVNLTQGAGADYYANYVLNETGAGKYAADGDLYFMRSADVMLAEGYVPADDEVGMLGTAFGAVAPALGLGGAAAAGAAAIVATGGDGGGDGGGGGGAGPVVEITSGTESVNHMVNAVDHSDGVEIGGAGTPGATVEVLVDGHTETTTVAADGTWSVTFAPEVIATGDYATPVEVTISNGHGTTTVTDVLVIDTVINVDMDATGGADGIVSASENAAGVTLSGTVTSGDSVTVTVDGVDYAAVVTGTTWTLDLGQGALASGEYDLDVTVTATDAAGNVTSSTSTVVVDTVTNVSVDTSAVGGADAVVNGAEAGSGVTLTGTAQPGATVVVTFGAVSQTVTATAAGTWEASYDAADVPTGETDVPVTVTATDAAGNTATDSGTVTVDTYVNELSMTSNSAGGTDGIVNFNESGQPITMGGTVEAGSSVMIDLHGVSLAATVDANGNWTVTYPPGTLPGGEYDTTVTVTATDAAGNSSTLSETVTVDTVAGDLALSTAPIEIDDVVNAAEHADGVIINGTATPGLTVTVGLGNATLNVVAGADGTWSVNFPASMVPQGTYDSAITASITDAAGNFKEVSDTVRIDTEVTPFNFASAPVEGDDVISGAEAADGVVLSGEVEAHSFVQVDFGGQSITVQAGADGQWSASFPASAITGGEYMATMTATATDPAGNTAVITDTVQVDTIVSRLTSSDPVEGDNIVNAAEASDGITLNGTVEVGSSVLVTFEGTTRAATVDAAGNWTVDFAASEVPAGQYDATVTIAATDPHGNTDSITDTFHVDTTLPDAPEIESMTLNGDGVEYLGIASTANDITVTQIDETGNATERADGSDGVTLPWGATLFNFGPALSDGSHLVVNETDSAGNANATYVVLEETGTNVVDTVGLDGFDIGAIDLSFAKDSDLTLDLSTLEGLSDANNTLTIHGGADDSVTLSGASASGQSTVIDGTTYDIYTMGTDGQIFIEEDINVTL</sequence>
<evidence type="ECO:0000259" key="1">
    <source>
        <dbReference type="Pfam" id="PF19077"/>
    </source>
</evidence>
<dbReference type="InterPro" id="IPR048051">
    <property type="entry name" value="BapA-like_prefix-like"/>
</dbReference>
<dbReference type="NCBIfam" id="NF033510">
    <property type="entry name" value="Ca_tandemer"/>
    <property type="match status" value="7"/>
</dbReference>
<keyword evidence="4" id="KW-1185">Reference proteome</keyword>
<proteinExistence type="predicted"/>
<reference evidence="3 4" key="1">
    <citation type="submission" date="2018-04" db="EMBL/GenBank/DDBJ databases">
        <title>Pelagivirga bohaiensis gen. nov., sp. nov., a bacterium isolated from the Bohai Sea.</title>
        <authorList>
            <person name="Ji X."/>
        </authorList>
    </citation>
    <scope>NUCLEOTIDE SEQUENCE [LARGE SCALE GENOMIC DNA]</scope>
    <source>
        <strain evidence="3 4">BH-SD16</strain>
    </source>
</reference>
<evidence type="ECO:0000313" key="4">
    <source>
        <dbReference type="Proteomes" id="UP000244817"/>
    </source>
</evidence>